<dbReference type="AlphaFoldDB" id="A0A8J3CPQ9"/>
<feature type="domain" description="Peptidase M16 N-terminal" evidence="4">
    <location>
        <begin position="548"/>
        <end position="674"/>
    </location>
</feature>
<evidence type="ECO:0000256" key="2">
    <source>
        <dbReference type="ARBA" id="ARBA00023049"/>
    </source>
</evidence>
<dbReference type="Pfam" id="PF00675">
    <property type="entry name" value="Peptidase_M16"/>
    <property type="match status" value="2"/>
</dbReference>
<protein>
    <submittedName>
        <fullName evidence="6">Peptidase M16</fullName>
    </submittedName>
</protein>
<proteinExistence type="inferred from homology"/>
<organism evidence="6 7">
    <name type="scientific">Algimonas arctica</name>
    <dbReference type="NCBI Taxonomy" id="1479486"/>
    <lineage>
        <taxon>Bacteria</taxon>
        <taxon>Pseudomonadati</taxon>
        <taxon>Pseudomonadota</taxon>
        <taxon>Alphaproteobacteria</taxon>
        <taxon>Maricaulales</taxon>
        <taxon>Robiginitomaculaceae</taxon>
        <taxon>Algimonas</taxon>
    </lineage>
</organism>
<feature type="signal peptide" evidence="3">
    <location>
        <begin position="1"/>
        <end position="19"/>
    </location>
</feature>
<dbReference type="InterPro" id="IPR007863">
    <property type="entry name" value="Peptidase_M16_C"/>
</dbReference>
<feature type="domain" description="Peptidase M16 C-terminal" evidence="5">
    <location>
        <begin position="232"/>
        <end position="407"/>
    </location>
</feature>
<evidence type="ECO:0000259" key="4">
    <source>
        <dbReference type="Pfam" id="PF00675"/>
    </source>
</evidence>
<comment type="caution">
    <text evidence="6">The sequence shown here is derived from an EMBL/GenBank/DDBJ whole genome shotgun (WGS) entry which is preliminary data.</text>
</comment>
<keyword evidence="2" id="KW-0378">Hydrolase</keyword>
<sequence length="965" mass="105700">MTTPFARLLLLGTAAIAVAACQTTVDSMDSTSPAAMMADIKVPARFTLVERYTGENEDVAIPYEKYVLDNGLTVVLHEDKSDPIVHVDVTYHVGSGREEVGKSGFAHFFEHMMFQGSENVADEQHFKLITESGGTLNGSTNSDRTNYYQTVPSNQLERMLWLEADRMGYFLDAVTQKKFEVQRDTVKNERGQRVDNRPYGLLWERMGEAMYPEGHPYSWSTIGYLEDLDRADLDDLKRFFLRWYGPNNATLTIGGDIDRAETLRMIEKYFGPVPRGPEVKKPEKLPVTLDADRYVSLEDNVQLPLLRMAWPTVYATHPDEAALDVLMDIVGGGPSSLLYKNLEKPGLATSANAGHGCAELHCSFSMTVLANPAKVKSLADIEPLVRATLAEFETRGVTEDDLARTKAGIVSGMIYGLESVSGKVSSLAAYETYRDTPNGISSDIERYRNVTAADVQRVYDTYIKDKPAVIMSIVPEGKPEMIARADTWQRYERTIPPQVAGETLAWAAPVDDFDRSAVPAPGEAPSIKAPKVYTSSVAGIPLYGAVNSETPTTTIQIRVNAGQKDESLDKLGVASMTMQMLAEASEMMSVEDRANALDKLGSSFRGGAGDTYATMTIRSLSENVDETIAIAMDAMLNPKFDQVDFDRMKANQLQGIEAGKKDPASTATDLFNKMIYGTDKAYAYPSSGLAETVESVTLDDVRAFYETYVTPSIASILVVSDMSEAKIKKALSPIREWDGGQPTLASISVSPSGVPGTLYFVDKPGAAQSEIRIGKPSLAYNPTGEFYRATLMNYSLGGAFNSRINLNLREDKGYTYGARGSFIGQEDRGQYRASAGVRSDVTTESVQEFFKEIKTFHESGPTADEIAFTKAAIGQSEARRYETPSQKLNILARMATYNVGTEHIAEQKAILEAFTEGEADALAAKHLDLDEMIVVIIGDKATQMAKLQTLGLPIIEVDADGNPVE</sequence>
<dbReference type="InterPro" id="IPR011765">
    <property type="entry name" value="Pept_M16_N"/>
</dbReference>
<feature type="domain" description="Peptidase M16 C-terminal" evidence="5">
    <location>
        <begin position="695"/>
        <end position="871"/>
    </location>
</feature>
<dbReference type="Proteomes" id="UP000634004">
    <property type="component" value="Unassembled WGS sequence"/>
</dbReference>
<reference evidence="6" key="2">
    <citation type="submission" date="2020-09" db="EMBL/GenBank/DDBJ databases">
        <authorList>
            <person name="Sun Q."/>
            <person name="Kim S."/>
        </authorList>
    </citation>
    <scope>NUCLEOTIDE SEQUENCE</scope>
    <source>
        <strain evidence="6">KCTC 32513</strain>
    </source>
</reference>
<evidence type="ECO:0000313" key="6">
    <source>
        <dbReference type="EMBL" id="GHA83636.1"/>
    </source>
</evidence>
<gene>
    <name evidence="6" type="ORF">GCM10009069_03670</name>
</gene>
<feature type="domain" description="Peptidase M16 N-terminal" evidence="4">
    <location>
        <begin position="74"/>
        <end position="201"/>
    </location>
</feature>
<keyword evidence="2" id="KW-0645">Protease</keyword>
<dbReference type="SUPFAM" id="SSF63411">
    <property type="entry name" value="LuxS/MPP-like metallohydrolase"/>
    <property type="match status" value="4"/>
</dbReference>
<dbReference type="InterPro" id="IPR011249">
    <property type="entry name" value="Metalloenz_LuxS/M16"/>
</dbReference>
<dbReference type="Gene3D" id="3.30.830.10">
    <property type="entry name" value="Metalloenzyme, LuxS/M16 peptidase-like"/>
    <property type="match status" value="4"/>
</dbReference>
<dbReference type="PANTHER" id="PTHR11851:SF49">
    <property type="entry name" value="MITOCHONDRIAL-PROCESSING PEPTIDASE SUBUNIT ALPHA"/>
    <property type="match status" value="1"/>
</dbReference>
<dbReference type="Pfam" id="PF05193">
    <property type="entry name" value="Peptidase_M16_C"/>
    <property type="match status" value="2"/>
</dbReference>
<keyword evidence="3" id="KW-0732">Signal</keyword>
<name>A0A8J3CPQ9_9PROT</name>
<evidence type="ECO:0000256" key="3">
    <source>
        <dbReference type="SAM" id="SignalP"/>
    </source>
</evidence>
<reference evidence="6" key="1">
    <citation type="journal article" date="2014" name="Int. J. Syst. Evol. Microbiol.">
        <title>Complete genome sequence of Corynebacterium casei LMG S-19264T (=DSM 44701T), isolated from a smear-ripened cheese.</title>
        <authorList>
            <consortium name="US DOE Joint Genome Institute (JGI-PGF)"/>
            <person name="Walter F."/>
            <person name="Albersmeier A."/>
            <person name="Kalinowski J."/>
            <person name="Ruckert C."/>
        </authorList>
    </citation>
    <scope>NUCLEOTIDE SEQUENCE</scope>
    <source>
        <strain evidence="6">KCTC 32513</strain>
    </source>
</reference>
<evidence type="ECO:0000259" key="5">
    <source>
        <dbReference type="Pfam" id="PF05193"/>
    </source>
</evidence>
<dbReference type="PROSITE" id="PS51257">
    <property type="entry name" value="PROKAR_LIPOPROTEIN"/>
    <property type="match status" value="1"/>
</dbReference>
<dbReference type="EMBL" id="BMZH01000001">
    <property type="protein sequence ID" value="GHA83636.1"/>
    <property type="molecule type" value="Genomic_DNA"/>
</dbReference>
<feature type="chain" id="PRO_5035257827" evidence="3">
    <location>
        <begin position="20"/>
        <end position="965"/>
    </location>
</feature>
<accession>A0A8J3CPQ9</accession>
<dbReference type="GO" id="GO:0046872">
    <property type="term" value="F:metal ion binding"/>
    <property type="evidence" value="ECO:0007669"/>
    <property type="project" value="InterPro"/>
</dbReference>
<keyword evidence="2" id="KW-0482">Metalloprotease</keyword>
<keyword evidence="7" id="KW-1185">Reference proteome</keyword>
<evidence type="ECO:0000313" key="7">
    <source>
        <dbReference type="Proteomes" id="UP000634004"/>
    </source>
</evidence>
<dbReference type="InterPro" id="IPR050361">
    <property type="entry name" value="MPP/UQCRC_Complex"/>
</dbReference>
<dbReference type="PANTHER" id="PTHR11851">
    <property type="entry name" value="METALLOPROTEASE"/>
    <property type="match status" value="1"/>
</dbReference>
<dbReference type="RefSeq" id="WP_189494810.1">
    <property type="nucleotide sequence ID" value="NZ_BMZH01000001.1"/>
</dbReference>
<evidence type="ECO:0000256" key="1">
    <source>
        <dbReference type="ARBA" id="ARBA00007261"/>
    </source>
</evidence>
<comment type="similarity">
    <text evidence="1">Belongs to the peptidase M16 family.</text>
</comment>